<accession>A0ABQ0C664</accession>
<dbReference type="RefSeq" id="WP_420904088.1">
    <property type="nucleotide sequence ID" value="NZ_BAAFGK010000002.1"/>
</dbReference>
<protein>
    <submittedName>
        <fullName evidence="1">Uncharacterized protein</fullName>
    </submittedName>
</protein>
<proteinExistence type="predicted"/>
<comment type="caution">
    <text evidence="1">The sequence shown here is derived from an EMBL/GenBank/DDBJ whole genome shotgun (WGS) entry which is preliminary data.</text>
</comment>
<gene>
    <name evidence="1" type="ORF">SIID45300_00684</name>
</gene>
<evidence type="ECO:0000313" key="1">
    <source>
        <dbReference type="EMBL" id="GAB0056378.1"/>
    </source>
</evidence>
<organism evidence="1 2">
    <name type="scientific">Candidatus Magnetaquiglobus chichijimensis</name>
    <dbReference type="NCBI Taxonomy" id="3141448"/>
    <lineage>
        <taxon>Bacteria</taxon>
        <taxon>Pseudomonadati</taxon>
        <taxon>Pseudomonadota</taxon>
        <taxon>Magnetococcia</taxon>
        <taxon>Magnetococcales</taxon>
        <taxon>Candidatus Magnetaquicoccaceae</taxon>
        <taxon>Candidatus Magnetaquiglobus</taxon>
    </lineage>
</organism>
<reference evidence="1 2" key="1">
    <citation type="submission" date="2024-09" db="EMBL/GenBank/DDBJ databases">
        <title>Draft genome sequence of Candidatus Magnetaquicoccaceae bacterium FCR-1.</title>
        <authorList>
            <person name="Shimoshige H."/>
            <person name="Shimamura S."/>
            <person name="Taoka A."/>
            <person name="Kobayashi H."/>
            <person name="Maekawa T."/>
        </authorList>
    </citation>
    <scope>NUCLEOTIDE SEQUENCE [LARGE SCALE GENOMIC DNA]</scope>
    <source>
        <strain evidence="1 2">FCR-1</strain>
    </source>
</reference>
<sequence length="45" mass="4864">MSGRIPCPRGGLEIAKQPMRVMDGPPDCAAIRFGPVLGIRTGRVW</sequence>
<evidence type="ECO:0000313" key="2">
    <source>
        <dbReference type="Proteomes" id="UP001628193"/>
    </source>
</evidence>
<name>A0ABQ0C664_9PROT</name>
<dbReference type="Proteomes" id="UP001628193">
    <property type="component" value="Unassembled WGS sequence"/>
</dbReference>
<dbReference type="EMBL" id="BAAFGK010000002">
    <property type="protein sequence ID" value="GAB0056378.1"/>
    <property type="molecule type" value="Genomic_DNA"/>
</dbReference>
<keyword evidence="2" id="KW-1185">Reference proteome</keyword>